<evidence type="ECO:0000256" key="2">
    <source>
        <dbReference type="ARBA" id="ARBA00022801"/>
    </source>
</evidence>
<name>A0A4R5Q6N4_9PROT</name>
<dbReference type="Pfam" id="PF00149">
    <property type="entry name" value="Metallophos"/>
    <property type="match status" value="1"/>
</dbReference>
<dbReference type="AlphaFoldDB" id="A0A4R5Q6N4"/>
<dbReference type="InterPro" id="IPR050884">
    <property type="entry name" value="CNP_phosphodiesterase-III"/>
</dbReference>
<keyword evidence="2" id="KW-0378">Hydrolase</keyword>
<dbReference type="SUPFAM" id="SSF56300">
    <property type="entry name" value="Metallo-dependent phosphatases"/>
    <property type="match status" value="1"/>
</dbReference>
<proteinExistence type="inferred from homology"/>
<reference evidence="6 7" key="1">
    <citation type="journal article" date="2016" name="J. Microbiol.">
        <title>Dankookia rubra gen. nov., sp. nov., an alphaproteobacterium isolated from sediment of a shallow stream.</title>
        <authorList>
            <person name="Kim W.H."/>
            <person name="Kim D.H."/>
            <person name="Kang K."/>
            <person name="Ahn T.Y."/>
        </authorList>
    </citation>
    <scope>NUCLEOTIDE SEQUENCE [LARGE SCALE GENOMIC DNA]</scope>
    <source>
        <strain evidence="6 7">JCM30602</strain>
    </source>
</reference>
<evidence type="ECO:0000259" key="5">
    <source>
        <dbReference type="Pfam" id="PF00149"/>
    </source>
</evidence>
<dbReference type="Gene3D" id="3.30.750.180">
    <property type="entry name" value="GpdQ, beta-strand dimerisation domain"/>
    <property type="match status" value="1"/>
</dbReference>
<dbReference type="EMBL" id="SMSJ01000113">
    <property type="protein sequence ID" value="TDH58532.1"/>
    <property type="molecule type" value="Genomic_DNA"/>
</dbReference>
<dbReference type="GO" id="GO:0046872">
    <property type="term" value="F:metal ion binding"/>
    <property type="evidence" value="ECO:0007669"/>
    <property type="project" value="UniProtKB-KW"/>
</dbReference>
<dbReference type="PANTHER" id="PTHR42988">
    <property type="entry name" value="PHOSPHOHYDROLASE"/>
    <property type="match status" value="1"/>
</dbReference>
<dbReference type="Gene3D" id="3.60.21.40">
    <property type="entry name" value="GpdQ, catalytic alpha/beta sandwich domain"/>
    <property type="match status" value="1"/>
</dbReference>
<dbReference type="InterPro" id="IPR042283">
    <property type="entry name" value="GpdQ_catalytic"/>
</dbReference>
<dbReference type="GO" id="GO:0016787">
    <property type="term" value="F:hydrolase activity"/>
    <property type="evidence" value="ECO:0007669"/>
    <property type="project" value="UniProtKB-KW"/>
</dbReference>
<keyword evidence="3" id="KW-0408">Iron</keyword>
<feature type="domain" description="Calcineurin-like phosphoesterase" evidence="5">
    <location>
        <begin position="1"/>
        <end position="197"/>
    </location>
</feature>
<comment type="similarity">
    <text evidence="4">Belongs to the cyclic nucleotide phosphodiesterase class-III family.</text>
</comment>
<evidence type="ECO:0000256" key="4">
    <source>
        <dbReference type="ARBA" id="ARBA00025742"/>
    </source>
</evidence>
<evidence type="ECO:0000256" key="1">
    <source>
        <dbReference type="ARBA" id="ARBA00022723"/>
    </source>
</evidence>
<keyword evidence="1" id="KW-0479">Metal-binding</keyword>
<dbReference type="OrthoDB" id="651281at2"/>
<dbReference type="InterPro" id="IPR042281">
    <property type="entry name" value="GpdQ_beta-strand"/>
</dbReference>
<evidence type="ECO:0000313" key="7">
    <source>
        <dbReference type="Proteomes" id="UP000295096"/>
    </source>
</evidence>
<dbReference type="RefSeq" id="WP_133292636.1">
    <property type="nucleotide sequence ID" value="NZ_SMSJ01000113.1"/>
</dbReference>
<dbReference type="InterPro" id="IPR029052">
    <property type="entry name" value="Metallo-depent_PP-like"/>
</dbReference>
<dbReference type="InterPro" id="IPR004843">
    <property type="entry name" value="Calcineurin-like_PHP"/>
</dbReference>
<keyword evidence="7" id="KW-1185">Reference proteome</keyword>
<sequence>MWIAQLSDPHVRPAGTLYQGVVDANAALAAAVAQLNALDPQPDLVLLTGDVAEAGTAADYAAARTILAPLRAPLRVIPGNHDEREAFRLAFRDHGYLPAAGPLHYADAASGPVRVIALDVTIPGLHHGEADAAALAWLEAALAEAPGRPTVVMLHQPPIECGVPYLDLYRCHGGAALAAVIARHPAVERVLCGHVHRTMLRRFGGTLLCTAPSTATAIALQPRGDARPASFLEPPGFLLHQWRPEGMLTHHVPLGRFPGPYPFA</sequence>
<evidence type="ECO:0000256" key="3">
    <source>
        <dbReference type="ARBA" id="ARBA00023004"/>
    </source>
</evidence>
<protein>
    <submittedName>
        <fullName evidence="6">Phosphodiesterase</fullName>
    </submittedName>
</protein>
<accession>A0A4R5Q6N4</accession>
<dbReference type="PANTHER" id="PTHR42988:SF2">
    <property type="entry name" value="CYCLIC NUCLEOTIDE PHOSPHODIESTERASE CBUA0032-RELATED"/>
    <property type="match status" value="1"/>
</dbReference>
<organism evidence="6 7">
    <name type="scientific">Dankookia rubra</name>
    <dbReference type="NCBI Taxonomy" id="1442381"/>
    <lineage>
        <taxon>Bacteria</taxon>
        <taxon>Pseudomonadati</taxon>
        <taxon>Pseudomonadota</taxon>
        <taxon>Alphaproteobacteria</taxon>
        <taxon>Acetobacterales</taxon>
        <taxon>Roseomonadaceae</taxon>
        <taxon>Dankookia</taxon>
    </lineage>
</organism>
<dbReference type="Proteomes" id="UP000295096">
    <property type="component" value="Unassembled WGS sequence"/>
</dbReference>
<evidence type="ECO:0000313" key="6">
    <source>
        <dbReference type="EMBL" id="TDH58532.1"/>
    </source>
</evidence>
<gene>
    <name evidence="6" type="ORF">E2C06_32040</name>
</gene>
<comment type="caution">
    <text evidence="6">The sequence shown here is derived from an EMBL/GenBank/DDBJ whole genome shotgun (WGS) entry which is preliminary data.</text>
</comment>